<dbReference type="Proteomes" id="UP000294887">
    <property type="component" value="Unassembled WGS sequence"/>
</dbReference>
<reference evidence="3 4" key="1">
    <citation type="submission" date="2019-03" db="EMBL/GenBank/DDBJ databases">
        <title>Genomic Encyclopedia of Type Strains, Phase IV (KMG-IV): sequencing the most valuable type-strain genomes for metagenomic binning, comparative biology and taxonomic classification.</title>
        <authorList>
            <person name="Goeker M."/>
        </authorList>
    </citation>
    <scope>NUCLEOTIDE SEQUENCE [LARGE SCALE GENOMIC DNA]</scope>
    <source>
        <strain evidence="3 4">DSM 24830</strain>
    </source>
</reference>
<dbReference type="InterPro" id="IPR036291">
    <property type="entry name" value="NAD(P)-bd_dom_sf"/>
</dbReference>
<dbReference type="Pfam" id="PF16884">
    <property type="entry name" value="ADH_N_2"/>
    <property type="match status" value="1"/>
</dbReference>
<dbReference type="SUPFAM" id="SSF51735">
    <property type="entry name" value="NAD(P)-binding Rossmann-fold domains"/>
    <property type="match status" value="1"/>
</dbReference>
<accession>A0A4R1F7A8</accession>
<dbReference type="Pfam" id="PF00107">
    <property type="entry name" value="ADH_zinc_N"/>
    <property type="match status" value="1"/>
</dbReference>
<dbReference type="PANTHER" id="PTHR43205:SF7">
    <property type="entry name" value="PROSTAGLANDIN REDUCTASE 1"/>
    <property type="match status" value="1"/>
</dbReference>
<dbReference type="InterPro" id="IPR041694">
    <property type="entry name" value="ADH_N_2"/>
</dbReference>
<dbReference type="CDD" id="cd05288">
    <property type="entry name" value="PGDH"/>
    <property type="match status" value="1"/>
</dbReference>
<dbReference type="InterPro" id="IPR013149">
    <property type="entry name" value="ADH-like_C"/>
</dbReference>
<sequence>MMTISNKQNAENNRQWLLAARPQGAPKLSDFNFVETDIPTPKEGEMLLRTVYLSLDPYMRGRMNDAKSYAEPVAIDEVMVGGTVCRVAESNHPDYEVGEWILSYSGWQDYSISNGAGLLKLGKEPTKPSYALGVMGMPGMTAYMGLLDIGQPKAGETVVVAAATGAVGSMVGQIAKIQGCNVIGIAGGEKKCRSAVEDLGFDACIDHKAPDFAEQLAKACDAGIDVYYENVGGKVFDAVLPLLNPKARVPLCGLISQYNATSLPEGPDRLSMLMGTLLTKRIKMQGFIVFDDYGDRYDEFSQAMSKWLQEGKINYREHLIDGLENTVESFIGLLEGKNFGKLVMQVGPEAL</sequence>
<dbReference type="Gene3D" id="3.90.180.10">
    <property type="entry name" value="Medium-chain alcohol dehydrogenases, catalytic domain"/>
    <property type="match status" value="1"/>
</dbReference>
<gene>
    <name evidence="3" type="ORF">EV695_0389</name>
</gene>
<keyword evidence="4" id="KW-1185">Reference proteome</keyword>
<dbReference type="Gene3D" id="3.40.50.720">
    <property type="entry name" value="NAD(P)-binding Rossmann-like Domain"/>
    <property type="match status" value="1"/>
</dbReference>
<evidence type="ECO:0000259" key="2">
    <source>
        <dbReference type="SMART" id="SM00829"/>
    </source>
</evidence>
<dbReference type="InterPro" id="IPR020843">
    <property type="entry name" value="ER"/>
</dbReference>
<dbReference type="SMART" id="SM00829">
    <property type="entry name" value="PKS_ER"/>
    <property type="match status" value="1"/>
</dbReference>
<dbReference type="EMBL" id="SMFQ01000002">
    <property type="protein sequence ID" value="TCJ88532.1"/>
    <property type="molecule type" value="Genomic_DNA"/>
</dbReference>
<proteinExistence type="predicted"/>
<feature type="domain" description="Enoyl reductase (ER)" evidence="2">
    <location>
        <begin position="24"/>
        <end position="344"/>
    </location>
</feature>
<dbReference type="InterPro" id="IPR011032">
    <property type="entry name" value="GroES-like_sf"/>
</dbReference>
<dbReference type="RefSeq" id="WP_343812494.1">
    <property type="nucleotide sequence ID" value="NZ_BAAAFU010000008.1"/>
</dbReference>
<dbReference type="GO" id="GO:0016628">
    <property type="term" value="F:oxidoreductase activity, acting on the CH-CH group of donors, NAD or NADP as acceptor"/>
    <property type="evidence" value="ECO:0007669"/>
    <property type="project" value="InterPro"/>
</dbReference>
<evidence type="ECO:0000313" key="4">
    <source>
        <dbReference type="Proteomes" id="UP000294887"/>
    </source>
</evidence>
<keyword evidence="1" id="KW-0560">Oxidoreductase</keyword>
<organism evidence="3 4">
    <name type="scientific">Cocleimonas flava</name>
    <dbReference type="NCBI Taxonomy" id="634765"/>
    <lineage>
        <taxon>Bacteria</taxon>
        <taxon>Pseudomonadati</taxon>
        <taxon>Pseudomonadota</taxon>
        <taxon>Gammaproteobacteria</taxon>
        <taxon>Thiotrichales</taxon>
        <taxon>Thiotrichaceae</taxon>
        <taxon>Cocleimonas</taxon>
    </lineage>
</organism>
<comment type="caution">
    <text evidence="3">The sequence shown here is derived from an EMBL/GenBank/DDBJ whole genome shotgun (WGS) entry which is preliminary data.</text>
</comment>
<evidence type="ECO:0000313" key="3">
    <source>
        <dbReference type="EMBL" id="TCJ88532.1"/>
    </source>
</evidence>
<dbReference type="SUPFAM" id="SSF50129">
    <property type="entry name" value="GroES-like"/>
    <property type="match status" value="2"/>
</dbReference>
<dbReference type="AlphaFoldDB" id="A0A4R1F7A8"/>
<dbReference type="InterPro" id="IPR045010">
    <property type="entry name" value="MDR_fam"/>
</dbReference>
<dbReference type="PANTHER" id="PTHR43205">
    <property type="entry name" value="PROSTAGLANDIN REDUCTASE"/>
    <property type="match status" value="1"/>
</dbReference>
<name>A0A4R1F7A8_9GAMM</name>
<dbReference type="FunFam" id="3.40.50.720:FF:000121">
    <property type="entry name" value="Prostaglandin reductase 2"/>
    <property type="match status" value="1"/>
</dbReference>
<evidence type="ECO:0000256" key="1">
    <source>
        <dbReference type="ARBA" id="ARBA00023002"/>
    </source>
</evidence>
<protein>
    <recommendedName>
        <fullName evidence="2">Enoyl reductase (ER) domain-containing protein</fullName>
    </recommendedName>
</protein>